<sequence length="217" mass="24101">MGQAPPNASCQPHLSSFRTTTISSRLVSYSPLPLPLLSSSLLLVDGWPFPPRSLVPLQISDAPPFFFPFSPFSPFSLSRWRPSFFLSFVPSAVPPPLLKTSLKPQEPDHQANKRCSTLKHARLREDFKTRKSFHDFKLKLSPSPQVFQSPLKTSGAQAPQDFNSPQAFKTLQLAASIQDPSSLRSSLQDLKPRSKALPKSSSPLSLQVSARQNLPRR</sequence>
<evidence type="ECO:0000313" key="3">
    <source>
        <dbReference type="Proteomes" id="UP001222325"/>
    </source>
</evidence>
<name>A0AAD6UIE7_9AGAR</name>
<protein>
    <submittedName>
        <fullName evidence="2">Uncharacterized protein</fullName>
    </submittedName>
</protein>
<dbReference type="EMBL" id="JARJCN010000009">
    <property type="protein sequence ID" value="KAJ7098013.1"/>
    <property type="molecule type" value="Genomic_DNA"/>
</dbReference>
<feature type="compositionally biased region" description="Polar residues" evidence="1">
    <location>
        <begin position="207"/>
        <end position="217"/>
    </location>
</feature>
<keyword evidence="3" id="KW-1185">Reference proteome</keyword>
<dbReference type="AlphaFoldDB" id="A0AAD6UIE7"/>
<feature type="compositionally biased region" description="Low complexity" evidence="1">
    <location>
        <begin position="195"/>
        <end position="206"/>
    </location>
</feature>
<reference evidence="2" key="1">
    <citation type="submission" date="2023-03" db="EMBL/GenBank/DDBJ databases">
        <title>Massive genome expansion in bonnet fungi (Mycena s.s.) driven by repeated elements and novel gene families across ecological guilds.</title>
        <authorList>
            <consortium name="Lawrence Berkeley National Laboratory"/>
            <person name="Harder C.B."/>
            <person name="Miyauchi S."/>
            <person name="Viragh M."/>
            <person name="Kuo A."/>
            <person name="Thoen E."/>
            <person name="Andreopoulos B."/>
            <person name="Lu D."/>
            <person name="Skrede I."/>
            <person name="Drula E."/>
            <person name="Henrissat B."/>
            <person name="Morin E."/>
            <person name="Kohler A."/>
            <person name="Barry K."/>
            <person name="LaButti K."/>
            <person name="Morin E."/>
            <person name="Salamov A."/>
            <person name="Lipzen A."/>
            <person name="Mereny Z."/>
            <person name="Hegedus B."/>
            <person name="Baldrian P."/>
            <person name="Stursova M."/>
            <person name="Weitz H."/>
            <person name="Taylor A."/>
            <person name="Grigoriev I.V."/>
            <person name="Nagy L.G."/>
            <person name="Martin F."/>
            <person name="Kauserud H."/>
        </authorList>
    </citation>
    <scope>NUCLEOTIDE SEQUENCE</scope>
    <source>
        <strain evidence="2">CBHHK173m</strain>
    </source>
</reference>
<proteinExistence type="predicted"/>
<evidence type="ECO:0000256" key="1">
    <source>
        <dbReference type="SAM" id="MobiDB-lite"/>
    </source>
</evidence>
<dbReference type="Proteomes" id="UP001222325">
    <property type="component" value="Unassembled WGS sequence"/>
</dbReference>
<gene>
    <name evidence="2" type="ORF">B0H15DRAFT_637625</name>
</gene>
<accession>A0AAD6UIE7</accession>
<evidence type="ECO:0000313" key="2">
    <source>
        <dbReference type="EMBL" id="KAJ7098013.1"/>
    </source>
</evidence>
<feature type="region of interest" description="Disordered" evidence="1">
    <location>
        <begin position="181"/>
        <end position="217"/>
    </location>
</feature>
<comment type="caution">
    <text evidence="2">The sequence shown here is derived from an EMBL/GenBank/DDBJ whole genome shotgun (WGS) entry which is preliminary data.</text>
</comment>
<organism evidence="2 3">
    <name type="scientific">Mycena belliarum</name>
    <dbReference type="NCBI Taxonomy" id="1033014"/>
    <lineage>
        <taxon>Eukaryota</taxon>
        <taxon>Fungi</taxon>
        <taxon>Dikarya</taxon>
        <taxon>Basidiomycota</taxon>
        <taxon>Agaricomycotina</taxon>
        <taxon>Agaricomycetes</taxon>
        <taxon>Agaricomycetidae</taxon>
        <taxon>Agaricales</taxon>
        <taxon>Marasmiineae</taxon>
        <taxon>Mycenaceae</taxon>
        <taxon>Mycena</taxon>
    </lineage>
</organism>